<accession>A0A9W4WWY8</accession>
<evidence type="ECO:0000313" key="1">
    <source>
        <dbReference type="EMBL" id="CAI2191870.1"/>
    </source>
</evidence>
<feature type="non-terminal residue" evidence="1">
    <location>
        <position position="1"/>
    </location>
</feature>
<gene>
    <name evidence="1" type="ORF">FWILDA_LOCUS15289</name>
</gene>
<comment type="caution">
    <text evidence="1">The sequence shown here is derived from an EMBL/GenBank/DDBJ whole genome shotgun (WGS) entry which is preliminary data.</text>
</comment>
<evidence type="ECO:0000313" key="2">
    <source>
        <dbReference type="Proteomes" id="UP001153678"/>
    </source>
</evidence>
<dbReference type="EMBL" id="CAMKVN010007798">
    <property type="protein sequence ID" value="CAI2191870.1"/>
    <property type="molecule type" value="Genomic_DNA"/>
</dbReference>
<proteinExistence type="predicted"/>
<reference evidence="1" key="1">
    <citation type="submission" date="2022-08" db="EMBL/GenBank/DDBJ databases">
        <authorList>
            <person name="Kallberg Y."/>
            <person name="Tangrot J."/>
            <person name="Rosling A."/>
        </authorList>
    </citation>
    <scope>NUCLEOTIDE SEQUENCE</scope>
    <source>
        <strain evidence="1">Wild A</strain>
    </source>
</reference>
<organism evidence="1 2">
    <name type="scientific">Funneliformis geosporum</name>
    <dbReference type="NCBI Taxonomy" id="1117311"/>
    <lineage>
        <taxon>Eukaryota</taxon>
        <taxon>Fungi</taxon>
        <taxon>Fungi incertae sedis</taxon>
        <taxon>Mucoromycota</taxon>
        <taxon>Glomeromycotina</taxon>
        <taxon>Glomeromycetes</taxon>
        <taxon>Glomerales</taxon>
        <taxon>Glomeraceae</taxon>
        <taxon>Funneliformis</taxon>
    </lineage>
</organism>
<protein>
    <submittedName>
        <fullName evidence="1">15480_t:CDS:1</fullName>
    </submittedName>
</protein>
<sequence length="57" mass="6272">MIVGSYTTYNQQLQQSQYAYPDTLLGSAPITDAPFINANALMRSSSHITQSDDISVF</sequence>
<dbReference type="AlphaFoldDB" id="A0A9W4WWY8"/>
<dbReference type="Proteomes" id="UP001153678">
    <property type="component" value="Unassembled WGS sequence"/>
</dbReference>
<name>A0A9W4WWY8_9GLOM</name>
<keyword evidence="2" id="KW-1185">Reference proteome</keyword>